<dbReference type="Pfam" id="PF00448">
    <property type="entry name" value="SRP54"/>
    <property type="match status" value="1"/>
</dbReference>
<dbReference type="Proteomes" id="UP000064201">
    <property type="component" value="Chromosome"/>
</dbReference>
<dbReference type="SMART" id="SM00962">
    <property type="entry name" value="SRP54"/>
    <property type="match status" value="1"/>
</dbReference>
<dbReference type="PATRIC" id="fig|106634.4.peg.1293"/>
<dbReference type="PANTHER" id="PTHR43134:SF3">
    <property type="entry name" value="FLAGELLAR BIOSYNTHESIS PROTEIN FLHF"/>
    <property type="match status" value="1"/>
</dbReference>
<evidence type="ECO:0000313" key="18">
    <source>
        <dbReference type="Proteomes" id="UP000064201"/>
    </source>
</evidence>
<comment type="function">
    <text evidence="12">Necessary for flagellar biosynthesis. May be involved in translocation of the flagellum.</text>
</comment>
<evidence type="ECO:0000256" key="12">
    <source>
        <dbReference type="ARBA" id="ARBA00025337"/>
    </source>
</evidence>
<evidence type="ECO:0000256" key="6">
    <source>
        <dbReference type="ARBA" id="ARBA00022741"/>
    </source>
</evidence>
<protein>
    <recommendedName>
        <fullName evidence="3 13">Flagellar biosynthesis protein FlhF</fullName>
    </recommendedName>
</protein>
<dbReference type="GO" id="GO:0003924">
    <property type="term" value="F:GTPase activity"/>
    <property type="evidence" value="ECO:0007669"/>
    <property type="project" value="UniProtKB-UniRule"/>
</dbReference>
<dbReference type="GO" id="GO:0005047">
    <property type="term" value="F:signal recognition particle binding"/>
    <property type="evidence" value="ECO:0007669"/>
    <property type="project" value="TreeGrafter"/>
</dbReference>
<dbReference type="NCBIfam" id="TIGR03499">
    <property type="entry name" value="FlhF"/>
    <property type="match status" value="1"/>
</dbReference>
<dbReference type="CDD" id="cd17873">
    <property type="entry name" value="FlhF"/>
    <property type="match status" value="1"/>
</dbReference>
<evidence type="ECO:0000256" key="3">
    <source>
        <dbReference type="ARBA" id="ARBA00014919"/>
    </source>
</evidence>
<dbReference type="InterPro" id="IPR027417">
    <property type="entry name" value="P-loop_NTPase"/>
</dbReference>
<feature type="compositionally biased region" description="Basic and acidic residues" evidence="14">
    <location>
        <begin position="41"/>
        <end position="59"/>
    </location>
</feature>
<feature type="domain" description="SRP54-type proteins GTP-binding" evidence="16">
    <location>
        <begin position="164"/>
        <end position="355"/>
    </location>
</feature>
<keyword evidence="4" id="KW-0813">Transport</keyword>
<evidence type="ECO:0000256" key="1">
    <source>
        <dbReference type="ARBA" id="ARBA00004413"/>
    </source>
</evidence>
<comment type="similarity">
    <text evidence="2">Belongs to the GTP-binding SRP family.</text>
</comment>
<dbReference type="SMART" id="SM00382">
    <property type="entry name" value="AAA"/>
    <property type="match status" value="1"/>
</dbReference>
<dbReference type="PANTHER" id="PTHR43134">
    <property type="entry name" value="SIGNAL RECOGNITION PARTICLE RECEPTOR SUBUNIT ALPHA"/>
    <property type="match status" value="1"/>
</dbReference>
<dbReference type="SUPFAM" id="SSF52540">
    <property type="entry name" value="P-loop containing nucleoside triphosphate hydrolases"/>
    <property type="match status" value="1"/>
</dbReference>
<comment type="subcellular location">
    <subcellularLocation>
        <location evidence="1">Cell membrane</location>
        <topology evidence="1">Peripheral membrane protein</topology>
        <orientation evidence="1">Cytoplasmic side</orientation>
    </subcellularLocation>
</comment>
<dbReference type="STRING" id="106634.TVD_06325"/>
<evidence type="ECO:0000259" key="16">
    <source>
        <dbReference type="SMART" id="SM00962"/>
    </source>
</evidence>
<keyword evidence="5" id="KW-1003">Cell membrane</keyword>
<keyword evidence="10" id="KW-0472">Membrane</keyword>
<keyword evidence="17" id="KW-0966">Cell projection</keyword>
<keyword evidence="18" id="KW-1185">Reference proteome</keyword>
<evidence type="ECO:0000256" key="13">
    <source>
        <dbReference type="NCBIfam" id="TIGR03499"/>
    </source>
</evidence>
<dbReference type="InterPro" id="IPR003593">
    <property type="entry name" value="AAA+_ATPase"/>
</dbReference>
<dbReference type="GO" id="GO:0005525">
    <property type="term" value="F:GTP binding"/>
    <property type="evidence" value="ECO:0007669"/>
    <property type="project" value="UniProtKB-UniRule"/>
</dbReference>
<keyword evidence="17" id="KW-0969">Cilium</keyword>
<sequence length="414" mass="45276">MRDAMRQVREQQGEDAVILSSRRVDGWLEVVAALEDGESSEPVREPEAAKPAREARTADRAPNSAAPSWPADPELTAMRQELRDLRSLMTRQYAESDEARWAARHPLAAECKVRLIDRGFSESLARSLAGSILDDSSPEQAWERLRARLSGAIATHRPAILDEGGLLAMVGPTGVGKTTTLARIALRQIRRMGPDSVTLVTLDSQRIGATRQLQAFAQMAGISVRVLQNARELRDLARRVDDGHLILVDTAGQAPRAVEEESLFAHLPPDIRAESWLVVSATTQGSTLRRVLDAFRKADPSALVLTKLDEAEQLGEVLSVLLDQHLGLGFVSDGQRIAEDFHRVDTGYLTRLALDDDAEGAQAGGNARETWAAERLAEMEAPRRSRSPLRPAQGAEPATLELIQPVGKGRYATH</sequence>
<dbReference type="RefSeq" id="WP_019628219.1">
    <property type="nucleotide sequence ID" value="NZ_CP011367.1"/>
</dbReference>
<dbReference type="GO" id="GO:0044781">
    <property type="term" value="P:bacterial-type flagellum organization"/>
    <property type="evidence" value="ECO:0007669"/>
    <property type="project" value="UniProtKB-UniRule"/>
</dbReference>
<keyword evidence="6" id="KW-0547">Nucleotide-binding</keyword>
<dbReference type="Gene3D" id="1.20.120.1380">
    <property type="entry name" value="Flagellar FlhF biosynthesis protein, N domain"/>
    <property type="match status" value="1"/>
</dbReference>
<keyword evidence="8" id="KW-0653">Protein transport</keyword>
<dbReference type="InterPro" id="IPR047040">
    <property type="entry name" value="FlhF__GTPase_dom"/>
</dbReference>
<proteinExistence type="inferred from homology"/>
<evidence type="ECO:0000256" key="5">
    <source>
        <dbReference type="ARBA" id="ARBA00022475"/>
    </source>
</evidence>
<evidence type="ECO:0000256" key="9">
    <source>
        <dbReference type="ARBA" id="ARBA00023134"/>
    </source>
</evidence>
<evidence type="ECO:0000256" key="2">
    <source>
        <dbReference type="ARBA" id="ARBA00008531"/>
    </source>
</evidence>
<dbReference type="FunFam" id="3.40.50.300:FF:000695">
    <property type="entry name" value="Flagellar biosynthesis regulator FlhF"/>
    <property type="match status" value="1"/>
</dbReference>
<gene>
    <name evidence="17" type="ORF">TVD_06325</name>
</gene>
<reference evidence="17 18" key="1">
    <citation type="submission" date="2015-04" db="EMBL/GenBank/DDBJ databases">
        <title>Complete Sequence for the Genome of the Thioalkalivibrio versutus D301.</title>
        <authorList>
            <person name="Mu T."/>
            <person name="Zhou J."/>
            <person name="Xu X."/>
        </authorList>
    </citation>
    <scope>NUCLEOTIDE SEQUENCE [LARGE SCALE GENOMIC DNA]</scope>
    <source>
        <strain evidence="17 18">D301</strain>
    </source>
</reference>
<evidence type="ECO:0000259" key="15">
    <source>
        <dbReference type="SMART" id="SM00382"/>
    </source>
</evidence>
<evidence type="ECO:0000313" key="17">
    <source>
        <dbReference type="EMBL" id="AKJ94997.1"/>
    </source>
</evidence>
<name>A0A0G3G658_9GAMM</name>
<evidence type="ECO:0000256" key="7">
    <source>
        <dbReference type="ARBA" id="ARBA00022795"/>
    </source>
</evidence>
<dbReference type="GO" id="GO:0015031">
    <property type="term" value="P:protein transport"/>
    <property type="evidence" value="ECO:0007669"/>
    <property type="project" value="UniProtKB-KW"/>
</dbReference>
<organism evidence="17 18">
    <name type="scientific">Thioalkalivibrio versutus</name>
    <dbReference type="NCBI Taxonomy" id="106634"/>
    <lineage>
        <taxon>Bacteria</taxon>
        <taxon>Pseudomonadati</taxon>
        <taxon>Pseudomonadota</taxon>
        <taxon>Gammaproteobacteria</taxon>
        <taxon>Chromatiales</taxon>
        <taxon>Ectothiorhodospiraceae</taxon>
        <taxon>Thioalkalivibrio</taxon>
    </lineage>
</organism>
<dbReference type="InterPro" id="IPR020006">
    <property type="entry name" value="FlhF"/>
</dbReference>
<dbReference type="InterPro" id="IPR000897">
    <property type="entry name" value="SRP54_GTPase_dom"/>
</dbReference>
<dbReference type="GO" id="GO:0006614">
    <property type="term" value="P:SRP-dependent cotranslational protein targeting to membrane"/>
    <property type="evidence" value="ECO:0007669"/>
    <property type="project" value="UniProtKB-UniRule"/>
</dbReference>
<evidence type="ECO:0000256" key="11">
    <source>
        <dbReference type="ARBA" id="ARBA00023225"/>
    </source>
</evidence>
<feature type="domain" description="AAA+ ATPase" evidence="15">
    <location>
        <begin position="163"/>
        <end position="318"/>
    </location>
</feature>
<evidence type="ECO:0000256" key="8">
    <source>
        <dbReference type="ARBA" id="ARBA00022927"/>
    </source>
</evidence>
<dbReference type="KEGG" id="tvr:TVD_06325"/>
<dbReference type="Gene3D" id="3.40.50.300">
    <property type="entry name" value="P-loop containing nucleotide triphosphate hydrolases"/>
    <property type="match status" value="1"/>
</dbReference>
<keyword evidence="9" id="KW-0342">GTP-binding</keyword>
<evidence type="ECO:0000256" key="10">
    <source>
        <dbReference type="ARBA" id="ARBA00023136"/>
    </source>
</evidence>
<keyword evidence="17" id="KW-0282">Flagellum</keyword>
<feature type="region of interest" description="Disordered" evidence="14">
    <location>
        <begin position="35"/>
        <end position="71"/>
    </location>
</feature>
<feature type="region of interest" description="Disordered" evidence="14">
    <location>
        <begin position="377"/>
        <end position="414"/>
    </location>
</feature>
<dbReference type="GO" id="GO:0005886">
    <property type="term" value="C:plasma membrane"/>
    <property type="evidence" value="ECO:0007669"/>
    <property type="project" value="UniProtKB-SubCell"/>
</dbReference>
<accession>A0A0G3G658</accession>
<evidence type="ECO:0000256" key="14">
    <source>
        <dbReference type="SAM" id="MobiDB-lite"/>
    </source>
</evidence>
<keyword evidence="11" id="KW-1006">Bacterial flagellum protein export</keyword>
<dbReference type="EMBL" id="CP011367">
    <property type="protein sequence ID" value="AKJ94997.1"/>
    <property type="molecule type" value="Genomic_DNA"/>
</dbReference>
<dbReference type="AlphaFoldDB" id="A0A0G3G658"/>
<keyword evidence="7" id="KW-1005">Bacterial flagellum biogenesis</keyword>
<evidence type="ECO:0000256" key="4">
    <source>
        <dbReference type="ARBA" id="ARBA00022448"/>
    </source>
</evidence>